<organism evidence="1 2">
    <name type="scientific">Streptomyces viridochromogenes</name>
    <dbReference type="NCBI Taxonomy" id="1938"/>
    <lineage>
        <taxon>Bacteria</taxon>
        <taxon>Bacillati</taxon>
        <taxon>Actinomycetota</taxon>
        <taxon>Actinomycetes</taxon>
        <taxon>Kitasatosporales</taxon>
        <taxon>Streptomycetaceae</taxon>
        <taxon>Streptomyces</taxon>
    </lineage>
</organism>
<name>A0A0J7ZG27_STRVR</name>
<sequence>MIHVPDPALRKIALEAAEAVTTDIGRIHTAEFQEAICERLRRHKELFEATIQKAAAGMIRDFGERRSPRRHRKTGGLYHPESILRLGNGIWVWMKDATPTDMTQWGRLSSRNTVQIITAEAERQRYVLDRTDAFREHPSCERLGPLEEAVFHYQQGTLDDLAFDET</sequence>
<reference evidence="1 2" key="1">
    <citation type="submission" date="2015-06" db="EMBL/GenBank/DDBJ databases">
        <authorList>
            <person name="Ju K.-S."/>
            <person name="Doroghazi J.R."/>
            <person name="Metcalf W.W."/>
        </authorList>
    </citation>
    <scope>NUCLEOTIDE SEQUENCE [LARGE SCALE GENOMIC DNA]</scope>
    <source>
        <strain evidence="1 2">NRRL 3414</strain>
    </source>
</reference>
<dbReference type="RefSeq" id="WP_048581895.1">
    <property type="nucleotide sequence ID" value="NZ_LFNT01000015.1"/>
</dbReference>
<dbReference type="EMBL" id="LFNT01000015">
    <property type="protein sequence ID" value="KMS74128.1"/>
    <property type="molecule type" value="Genomic_DNA"/>
</dbReference>
<protein>
    <submittedName>
        <fullName evidence="1">Uncharacterized protein</fullName>
    </submittedName>
</protein>
<dbReference type="AlphaFoldDB" id="A0A0J7ZG27"/>
<comment type="caution">
    <text evidence="1">The sequence shown here is derived from an EMBL/GenBank/DDBJ whole genome shotgun (WGS) entry which is preliminary data.</text>
</comment>
<proteinExistence type="predicted"/>
<evidence type="ECO:0000313" key="1">
    <source>
        <dbReference type="EMBL" id="KMS74128.1"/>
    </source>
</evidence>
<dbReference type="PATRIC" id="fig|1938.3.peg.9886"/>
<dbReference type="Proteomes" id="UP000037432">
    <property type="component" value="Unassembled WGS sequence"/>
</dbReference>
<dbReference type="OrthoDB" id="4145444at2"/>
<gene>
    <name evidence="1" type="ORF">ACM01_16080</name>
</gene>
<evidence type="ECO:0000313" key="2">
    <source>
        <dbReference type="Proteomes" id="UP000037432"/>
    </source>
</evidence>
<accession>A0A0J7ZG27</accession>